<organism evidence="1">
    <name type="scientific">Pectinophora gossypiella</name>
    <name type="common">Cotton pink bollworm</name>
    <name type="synonym">Depressaria gossypiella</name>
    <dbReference type="NCBI Taxonomy" id="13191"/>
    <lineage>
        <taxon>Eukaryota</taxon>
        <taxon>Metazoa</taxon>
        <taxon>Ecdysozoa</taxon>
        <taxon>Arthropoda</taxon>
        <taxon>Hexapoda</taxon>
        <taxon>Insecta</taxon>
        <taxon>Pterygota</taxon>
        <taxon>Neoptera</taxon>
        <taxon>Endopterygota</taxon>
        <taxon>Lepidoptera</taxon>
        <taxon>Glossata</taxon>
        <taxon>Ditrysia</taxon>
        <taxon>Gelechioidea</taxon>
        <taxon>Gelechiidae</taxon>
        <taxon>Apatetrinae</taxon>
        <taxon>Pectinophora</taxon>
    </lineage>
</organism>
<dbReference type="EMBL" id="GDQN01006710">
    <property type="protein sequence ID" value="JAT84344.1"/>
    <property type="molecule type" value="Transcribed_RNA"/>
</dbReference>
<dbReference type="SUPFAM" id="SSF46966">
    <property type="entry name" value="Spectrin repeat"/>
    <property type="match status" value="1"/>
</dbReference>
<feature type="non-terminal residue" evidence="1">
    <location>
        <position position="101"/>
    </location>
</feature>
<dbReference type="Gene3D" id="1.20.58.60">
    <property type="match status" value="1"/>
</dbReference>
<reference evidence="1" key="1">
    <citation type="submission" date="2015-09" db="EMBL/GenBank/DDBJ databases">
        <title>De novo assembly of Pectinophora gossypiella (Pink Bollworm) gut transcriptome.</title>
        <authorList>
            <person name="Tassone E.E."/>
        </authorList>
    </citation>
    <scope>NUCLEOTIDE SEQUENCE</scope>
</reference>
<dbReference type="OrthoDB" id="10057795at2759"/>
<evidence type="ECO:0000313" key="1">
    <source>
        <dbReference type="EMBL" id="JAT84344.1"/>
    </source>
</evidence>
<feature type="non-terminal residue" evidence="1">
    <location>
        <position position="1"/>
    </location>
</feature>
<dbReference type="AlphaFoldDB" id="A0A1E1WBI1"/>
<sequence>SARIDALKELYNRLGARVTDAKARLEGALLHAREMHADLHALAAWLDSRAAAAPKQALELEMSRMEAVKDKLNANYAQFASSCDARHLDSLRDQIERINAR</sequence>
<proteinExistence type="predicted"/>
<protein>
    <submittedName>
        <fullName evidence="1">Uncharacterized protein</fullName>
    </submittedName>
</protein>
<gene>
    <name evidence="1" type="ORF">g.19256</name>
</gene>
<name>A0A1E1WBI1_PECGO</name>
<accession>A0A1E1WBI1</accession>